<dbReference type="RefSeq" id="WP_205406412.1">
    <property type="nucleotide sequence ID" value="NZ_JAFFTA010000040.1"/>
</dbReference>
<dbReference type="EMBL" id="JAFFTA010000040">
    <property type="protein sequence ID" value="MBM9915828.1"/>
    <property type="molecule type" value="Genomic_DNA"/>
</dbReference>
<feature type="domain" description="GYF" evidence="3">
    <location>
        <begin position="6"/>
        <end position="52"/>
    </location>
</feature>
<feature type="transmembrane region" description="Helical" evidence="2">
    <location>
        <begin position="162"/>
        <end position="179"/>
    </location>
</feature>
<protein>
    <submittedName>
        <fullName evidence="4">DUF2628 domain-containing protein</fullName>
    </submittedName>
</protein>
<dbReference type="Pfam" id="PF10947">
    <property type="entry name" value="DUF2628"/>
    <property type="match status" value="1"/>
</dbReference>
<dbReference type="InterPro" id="IPR025640">
    <property type="entry name" value="GYF_2"/>
</dbReference>
<evidence type="ECO:0000313" key="7">
    <source>
        <dbReference type="Proteomes" id="UP000784064"/>
    </source>
</evidence>
<gene>
    <name evidence="4" type="ORF">JJW18_20315</name>
    <name evidence="5" type="ORF">JJW19_07685</name>
</gene>
<dbReference type="Proteomes" id="UP000749453">
    <property type="component" value="Unassembled WGS sequence"/>
</dbReference>
<evidence type="ECO:0000313" key="5">
    <source>
        <dbReference type="EMBL" id="MBM9938021.1"/>
    </source>
</evidence>
<dbReference type="EMBL" id="JAFFTB010000011">
    <property type="protein sequence ID" value="MBM9938021.1"/>
    <property type="molecule type" value="Genomic_DNA"/>
</dbReference>
<keyword evidence="2" id="KW-0472">Membrane</keyword>
<accession>A0AAW4GNS0</accession>
<evidence type="ECO:0000313" key="4">
    <source>
        <dbReference type="EMBL" id="MBM9915828.1"/>
    </source>
</evidence>
<dbReference type="AlphaFoldDB" id="A0AAW4GNS0"/>
<reference evidence="4" key="2">
    <citation type="submission" date="2021-01" db="EMBL/GenBank/DDBJ databases">
        <authorList>
            <person name="Yu Y."/>
        </authorList>
    </citation>
    <scope>NUCLEOTIDE SEQUENCE</scope>
    <source>
        <strain evidence="4">As-5</strain>
        <strain evidence="5">As-6</strain>
    </source>
</reference>
<dbReference type="Pfam" id="PF14237">
    <property type="entry name" value="GYF_2"/>
    <property type="match status" value="1"/>
</dbReference>
<evidence type="ECO:0000256" key="1">
    <source>
        <dbReference type="SAM" id="MobiDB-lite"/>
    </source>
</evidence>
<keyword evidence="6" id="KW-1185">Reference proteome</keyword>
<sequence length="261" mass="27374">MQEAQWYYARHGKSEGPVDLAGLQRLQQDGVITGHTLLWCEGMAGWQPLQSLQSTAAPASGADGVADGPAAPPASETAVAAASSHDPYRAPTAAATPDVIPLGAGLTGQLGLYAAIVGGNFPIYRKRWRLDQGTANAAGTWHWPGFLFGVIWMMYRKMYRMAAIWVGVLVASSAIEAFIEVPDALSLVINLGLSVTVGVFANSWYLQHCQREIARAQSLSTDNEAAVRSTLAARGDTSVIGAVIAIAVSVTLGIVGAVLTG</sequence>
<evidence type="ECO:0000313" key="6">
    <source>
        <dbReference type="Proteomes" id="UP000749453"/>
    </source>
</evidence>
<evidence type="ECO:0000259" key="3">
    <source>
        <dbReference type="Pfam" id="PF14237"/>
    </source>
</evidence>
<proteinExistence type="predicted"/>
<feature type="transmembrane region" description="Helical" evidence="2">
    <location>
        <begin position="238"/>
        <end position="259"/>
    </location>
</feature>
<dbReference type="InterPro" id="IPR024399">
    <property type="entry name" value="DUF2628"/>
</dbReference>
<name>A0AAW4GNS0_9GAMM</name>
<comment type="caution">
    <text evidence="4">The sequence shown here is derived from an EMBL/GenBank/DDBJ whole genome shotgun (WGS) entry which is preliminary data.</text>
</comment>
<keyword evidence="2" id="KW-0812">Transmembrane</keyword>
<organism evidence="4 7">
    <name type="scientific">Stenotrophomonas lactitubi</name>
    <dbReference type="NCBI Taxonomy" id="2045214"/>
    <lineage>
        <taxon>Bacteria</taxon>
        <taxon>Pseudomonadati</taxon>
        <taxon>Pseudomonadota</taxon>
        <taxon>Gammaproteobacteria</taxon>
        <taxon>Lysobacterales</taxon>
        <taxon>Lysobacteraceae</taxon>
        <taxon>Stenotrophomonas</taxon>
    </lineage>
</organism>
<feature type="region of interest" description="Disordered" evidence="1">
    <location>
        <begin position="57"/>
        <end position="82"/>
    </location>
</feature>
<keyword evidence="2" id="KW-1133">Transmembrane helix</keyword>
<reference evidence="6" key="1">
    <citation type="submission" date="2021-01" db="EMBL/GenBank/DDBJ databases">
        <title>Stenotrophomonas maltophilia.</title>
        <authorList>
            <person name="Yu Y."/>
        </authorList>
    </citation>
    <scope>NUCLEOTIDE SEQUENCE [LARGE SCALE GENOMIC DNA]</scope>
    <source>
        <strain evidence="6">As-6</strain>
    </source>
</reference>
<evidence type="ECO:0000256" key="2">
    <source>
        <dbReference type="SAM" id="Phobius"/>
    </source>
</evidence>
<feature type="transmembrane region" description="Helical" evidence="2">
    <location>
        <begin position="185"/>
        <end position="206"/>
    </location>
</feature>
<dbReference type="Proteomes" id="UP000784064">
    <property type="component" value="Unassembled WGS sequence"/>
</dbReference>